<dbReference type="InterPro" id="IPR020846">
    <property type="entry name" value="MFS_dom"/>
</dbReference>
<proteinExistence type="predicted"/>
<feature type="transmembrane region" description="Helical" evidence="7">
    <location>
        <begin position="174"/>
        <end position="196"/>
    </location>
</feature>
<feature type="compositionally biased region" description="Polar residues" evidence="6">
    <location>
        <begin position="26"/>
        <end position="49"/>
    </location>
</feature>
<feature type="transmembrane region" description="Helical" evidence="7">
    <location>
        <begin position="453"/>
        <end position="472"/>
    </location>
</feature>
<feature type="transmembrane region" description="Helical" evidence="7">
    <location>
        <begin position="484"/>
        <end position="506"/>
    </location>
</feature>
<evidence type="ECO:0000313" key="10">
    <source>
        <dbReference type="Proteomes" id="UP001358614"/>
    </source>
</evidence>
<feature type="transmembrane region" description="Helical" evidence="7">
    <location>
        <begin position="351"/>
        <end position="371"/>
    </location>
</feature>
<feature type="transmembrane region" description="Helical" evidence="7">
    <location>
        <begin position="314"/>
        <end position="336"/>
    </location>
</feature>
<dbReference type="PANTHER" id="PTHR42718:SF9">
    <property type="entry name" value="MAJOR FACILITATOR SUPERFAMILY MULTIDRUG TRANSPORTER MFSC"/>
    <property type="match status" value="1"/>
</dbReference>
<gene>
    <name evidence="9" type="ORF">V865_008505</name>
</gene>
<comment type="subcellular location">
    <subcellularLocation>
        <location evidence="1">Membrane</location>
        <topology evidence="1">Multi-pass membrane protein</topology>
    </subcellularLocation>
</comment>
<feature type="compositionally biased region" description="Basic and acidic residues" evidence="6">
    <location>
        <begin position="1"/>
        <end position="10"/>
    </location>
</feature>
<evidence type="ECO:0000256" key="4">
    <source>
        <dbReference type="ARBA" id="ARBA00022989"/>
    </source>
</evidence>
<feature type="transmembrane region" description="Helical" evidence="7">
    <location>
        <begin position="117"/>
        <end position="137"/>
    </location>
</feature>
<dbReference type="Pfam" id="PF07690">
    <property type="entry name" value="MFS_1"/>
    <property type="match status" value="1"/>
</dbReference>
<organism evidence="9 10">
    <name type="scientific">Kwoniella europaea PYCC6329</name>
    <dbReference type="NCBI Taxonomy" id="1423913"/>
    <lineage>
        <taxon>Eukaryota</taxon>
        <taxon>Fungi</taxon>
        <taxon>Dikarya</taxon>
        <taxon>Basidiomycota</taxon>
        <taxon>Agaricomycotina</taxon>
        <taxon>Tremellomycetes</taxon>
        <taxon>Tremellales</taxon>
        <taxon>Cryptococcaceae</taxon>
        <taxon>Kwoniella</taxon>
    </lineage>
</organism>
<evidence type="ECO:0000256" key="3">
    <source>
        <dbReference type="ARBA" id="ARBA00022692"/>
    </source>
</evidence>
<evidence type="ECO:0000256" key="2">
    <source>
        <dbReference type="ARBA" id="ARBA00022448"/>
    </source>
</evidence>
<dbReference type="AlphaFoldDB" id="A0AAX4KVB4"/>
<feature type="transmembrane region" description="Helical" evidence="7">
    <location>
        <begin position="81"/>
        <end position="105"/>
    </location>
</feature>
<dbReference type="EMBL" id="CP144091">
    <property type="protein sequence ID" value="WWD10370.1"/>
    <property type="molecule type" value="Genomic_DNA"/>
</dbReference>
<feature type="domain" description="Major facilitator superfamily (MFS) profile" evidence="8">
    <location>
        <begin position="80"/>
        <end position="550"/>
    </location>
</feature>
<dbReference type="InterPro" id="IPR036259">
    <property type="entry name" value="MFS_trans_sf"/>
</dbReference>
<dbReference type="GO" id="GO:0022857">
    <property type="term" value="F:transmembrane transporter activity"/>
    <property type="evidence" value="ECO:0007669"/>
    <property type="project" value="InterPro"/>
</dbReference>
<keyword evidence="4 7" id="KW-1133">Transmembrane helix</keyword>
<dbReference type="PANTHER" id="PTHR42718">
    <property type="entry name" value="MAJOR FACILITATOR SUPERFAMILY MULTIDRUG TRANSPORTER MFSC"/>
    <property type="match status" value="1"/>
</dbReference>
<name>A0AAX4KVB4_9TREE</name>
<feature type="transmembrane region" description="Helical" evidence="7">
    <location>
        <begin position="244"/>
        <end position="265"/>
    </location>
</feature>
<feature type="transmembrane region" description="Helical" evidence="7">
    <location>
        <begin position="423"/>
        <end position="441"/>
    </location>
</feature>
<feature type="transmembrane region" description="Helical" evidence="7">
    <location>
        <begin position="286"/>
        <end position="308"/>
    </location>
</feature>
<protein>
    <recommendedName>
        <fullName evidence="8">Major facilitator superfamily (MFS) profile domain-containing protein</fullName>
    </recommendedName>
</protein>
<reference evidence="9 10" key="1">
    <citation type="submission" date="2024-01" db="EMBL/GenBank/DDBJ databases">
        <title>Comparative genomics of Cryptococcus and Kwoniella reveals pathogenesis evolution and contrasting modes of karyotype evolution via chromosome fusion or intercentromeric recombination.</title>
        <authorList>
            <person name="Coelho M.A."/>
            <person name="David-Palma M."/>
            <person name="Shea T."/>
            <person name="Bowers K."/>
            <person name="McGinley-Smith S."/>
            <person name="Mohammad A.W."/>
            <person name="Gnirke A."/>
            <person name="Yurkov A.M."/>
            <person name="Nowrousian M."/>
            <person name="Sun S."/>
            <person name="Cuomo C.A."/>
            <person name="Heitman J."/>
        </authorList>
    </citation>
    <scope>NUCLEOTIDE SEQUENCE [LARGE SCALE GENOMIC DNA]</scope>
    <source>
        <strain evidence="9 10">PYCC6329</strain>
    </source>
</reference>
<feature type="transmembrane region" description="Helical" evidence="7">
    <location>
        <begin position="208"/>
        <end position="232"/>
    </location>
</feature>
<feature type="transmembrane region" description="Helical" evidence="7">
    <location>
        <begin position="149"/>
        <end position="168"/>
    </location>
</feature>
<keyword evidence="5 7" id="KW-0472">Membrane</keyword>
<dbReference type="KEGG" id="ker:91107306"/>
<feature type="transmembrane region" description="Helical" evidence="7">
    <location>
        <begin position="526"/>
        <end position="546"/>
    </location>
</feature>
<evidence type="ECO:0000259" key="8">
    <source>
        <dbReference type="PROSITE" id="PS50850"/>
    </source>
</evidence>
<dbReference type="PROSITE" id="PS50850">
    <property type="entry name" value="MFS"/>
    <property type="match status" value="1"/>
</dbReference>
<evidence type="ECO:0000256" key="1">
    <source>
        <dbReference type="ARBA" id="ARBA00004141"/>
    </source>
</evidence>
<sequence length="560" mass="61163">MTDVGDKRQEVLPTGDSALTLCLGTDPSTSTPKDAQTTSASNQEKSTTPRPDIAAQSRPPADNANAEKDQVAVQMSDKRRWALLALFSFSLVVDQWAYFGFFLFVPQISSEFNIPTFQQSWIITSYLITFGATILLFGRTSDLYPPSRVFTYGFLVLALINLIISFLPELYSYFVFRALSGIAGASLIPSAFKLISGIFPKEKLGKALTIYSAAAPVGGGTGVIVAGVVDLIPYKSGQMASWRWFTRILAILISIPAIGSIWWLPKEIGYNEEQPTKESSREKFKRLDLGGSFLILAAVLLLILSLTMGGDHGFGTAYFIAPFIISLFLFPTFLWYESKLPEGYPLLPPRIFKITNVSVFLFLGLILFSWWPINSFPLANIYLTFREEKGIIVGARLIPQPLTSVVVSSLLSRWSWFTHHPRYAISAGMILAIGGYGLFTQSGDQVGKNYWKFIFPSSIFGSGGAILVYSATNVGVITAVPPSIAGIAGGLLQVSFQAGSALALGIQAGLLTVHPGSLGNFKNVQASWYFEMGWLGLGLIVFLVGYRNVKKLSEDVEVGH</sequence>
<dbReference type="Proteomes" id="UP001358614">
    <property type="component" value="Chromosome 3"/>
</dbReference>
<dbReference type="SUPFAM" id="SSF103473">
    <property type="entry name" value="MFS general substrate transporter"/>
    <property type="match status" value="2"/>
</dbReference>
<evidence type="ECO:0000256" key="5">
    <source>
        <dbReference type="ARBA" id="ARBA00023136"/>
    </source>
</evidence>
<dbReference type="RefSeq" id="XP_066088337.1">
    <property type="nucleotide sequence ID" value="XM_066232240.1"/>
</dbReference>
<keyword evidence="10" id="KW-1185">Reference proteome</keyword>
<dbReference type="InterPro" id="IPR011701">
    <property type="entry name" value="MFS"/>
</dbReference>
<feature type="transmembrane region" description="Helical" evidence="7">
    <location>
        <begin position="391"/>
        <end position="411"/>
    </location>
</feature>
<feature type="region of interest" description="Disordered" evidence="6">
    <location>
        <begin position="1"/>
        <end position="69"/>
    </location>
</feature>
<keyword evidence="2" id="KW-0813">Transport</keyword>
<dbReference type="GeneID" id="91107306"/>
<dbReference type="Gene3D" id="1.20.1250.20">
    <property type="entry name" value="MFS general substrate transporter like domains"/>
    <property type="match status" value="1"/>
</dbReference>
<accession>A0AAX4KVB4</accession>
<evidence type="ECO:0000256" key="7">
    <source>
        <dbReference type="SAM" id="Phobius"/>
    </source>
</evidence>
<keyword evidence="3 7" id="KW-0812">Transmembrane</keyword>
<dbReference type="GO" id="GO:0016020">
    <property type="term" value="C:membrane"/>
    <property type="evidence" value="ECO:0007669"/>
    <property type="project" value="UniProtKB-SubCell"/>
</dbReference>
<evidence type="ECO:0000313" key="9">
    <source>
        <dbReference type="EMBL" id="WWD10370.1"/>
    </source>
</evidence>
<evidence type="ECO:0000256" key="6">
    <source>
        <dbReference type="SAM" id="MobiDB-lite"/>
    </source>
</evidence>